<name>A0A3G6RJM3_CHRLC</name>
<evidence type="ECO:0000313" key="3">
    <source>
        <dbReference type="Proteomes" id="UP000236262"/>
    </source>
</evidence>
<sequence>MALIEEAYEIFEVLGDLAGNKTILSGGEVVGSFVNPGIVAIDGKLYYFEGGSVSSNLYIHTEPIEKVFESQESKVLIEKRTVKFGTGTGSNNYLWSEFVKLSTLKEIQVKLNNMASQPDVNALAQRVAALELKTSPIVNGGVVFVWKKPVSEIPAGWKECQDFRGKTVMGWNPNDNSFSTLGAESGSKTKIITKQNLPDLTTSLSLLNPYEGNIGGGGFDGGNNRWHYSTGTFNPGGTSQPFDVLNPYRIVNFIEPNFQ</sequence>
<dbReference type="CDD" id="cd22641">
    <property type="entry name" value="C24-like"/>
    <property type="match status" value="1"/>
</dbReference>
<dbReference type="EMBL" id="PPEH01000008">
    <property type="protein sequence ID" value="PNW12164.1"/>
    <property type="molecule type" value="Genomic_DNA"/>
</dbReference>
<evidence type="ECO:0000313" key="4">
    <source>
        <dbReference type="Proteomes" id="UP000279972"/>
    </source>
</evidence>
<dbReference type="KEGG" id="clac:EG342_24110"/>
<dbReference type="Proteomes" id="UP000236262">
    <property type="component" value="Unassembled WGS sequence"/>
</dbReference>
<evidence type="ECO:0000313" key="2">
    <source>
        <dbReference type="EMBL" id="PNW12164.1"/>
    </source>
</evidence>
<reference evidence="1 4" key="2">
    <citation type="submission" date="2018-11" db="EMBL/GenBank/DDBJ databases">
        <title>Proposal to divide the Flavobacteriaceae and reorganize its genera based on Amino Acid Identity values calculated from whole genome sequences.</title>
        <authorList>
            <person name="Nicholson A.C."/>
            <person name="Gulvik C.A."/>
            <person name="Whitney A.M."/>
            <person name="Humrighouse B.W."/>
            <person name="Bell M."/>
            <person name="Holmes B."/>
            <person name="Steigerwalt A.G."/>
            <person name="Villarma A."/>
            <person name="Sheth M."/>
            <person name="Batra D."/>
            <person name="Pryor J."/>
            <person name="Bernardet J.-F."/>
            <person name="Hugo C."/>
            <person name="Kampfer P."/>
            <person name="Newman J."/>
            <person name="McQuiston J.R."/>
        </authorList>
    </citation>
    <scope>NUCLEOTIDE SEQUENCE [LARGE SCALE GENOMIC DNA]</scope>
    <source>
        <strain evidence="1 4">KC_1864</strain>
    </source>
</reference>
<keyword evidence="4" id="KW-1185">Reference proteome</keyword>
<reference evidence="2 3" key="1">
    <citation type="submission" date="2018-01" db="EMBL/GenBank/DDBJ databases">
        <title>Draft genome sequences of Chryseobacterium lactis NCTC11390, Chryseobacterium oncorhynchi 701B-08, and Chryseobacterium viscerum 687B-08.</title>
        <authorList>
            <person name="Jeong J.-J."/>
            <person name="Lee Y.J."/>
            <person name="Park B."/>
            <person name="Choi I.-G."/>
            <person name="Kim K.D."/>
        </authorList>
    </citation>
    <scope>NUCLEOTIDE SEQUENCE [LARGE SCALE GENOMIC DNA]</scope>
    <source>
        <strain evidence="2 3">NCTC11390</strain>
    </source>
</reference>
<dbReference type="Proteomes" id="UP000279972">
    <property type="component" value="Chromosome"/>
</dbReference>
<gene>
    <name evidence="2" type="ORF">C1637_18600</name>
    <name evidence="1" type="ORF">EG342_24110</name>
</gene>
<dbReference type="SUPFAM" id="SSF88874">
    <property type="entry name" value="Receptor-binding domain of short tail fibre protein gp12"/>
    <property type="match status" value="1"/>
</dbReference>
<accession>A0A3G6RJM3</accession>
<dbReference type="EMBL" id="CP033924">
    <property type="protein sequence ID" value="AZA84793.1"/>
    <property type="molecule type" value="Genomic_DNA"/>
</dbReference>
<organism evidence="2 3">
    <name type="scientific">Chryseobacterium lactis</name>
    <dbReference type="NCBI Taxonomy" id="1241981"/>
    <lineage>
        <taxon>Bacteria</taxon>
        <taxon>Pseudomonadati</taxon>
        <taxon>Bacteroidota</taxon>
        <taxon>Flavobacteriia</taxon>
        <taxon>Flavobacteriales</taxon>
        <taxon>Weeksellaceae</taxon>
        <taxon>Chryseobacterium group</taxon>
        <taxon>Chryseobacterium</taxon>
    </lineage>
</organism>
<evidence type="ECO:0000313" key="1">
    <source>
        <dbReference type="EMBL" id="AZA84793.1"/>
    </source>
</evidence>
<dbReference type="AlphaFoldDB" id="A0A3G6RJM3"/>
<proteinExistence type="predicted"/>
<protein>
    <submittedName>
        <fullName evidence="2">Uncharacterized protein</fullName>
    </submittedName>
</protein>